<evidence type="ECO:0000259" key="11">
    <source>
        <dbReference type="Pfam" id="PF16192"/>
    </source>
</evidence>
<dbReference type="Pfam" id="PF16192">
    <property type="entry name" value="PMT_4TMC"/>
    <property type="match status" value="1"/>
</dbReference>
<dbReference type="GO" id="GO:0000030">
    <property type="term" value="F:mannosyltransferase activity"/>
    <property type="evidence" value="ECO:0007669"/>
    <property type="project" value="InterPro"/>
</dbReference>
<evidence type="ECO:0000256" key="2">
    <source>
        <dbReference type="ARBA" id="ARBA00004922"/>
    </source>
</evidence>
<feature type="transmembrane region" description="Helical" evidence="9">
    <location>
        <begin position="178"/>
        <end position="196"/>
    </location>
</feature>
<feature type="domain" description="ArnT-like N-terminal" evidence="10">
    <location>
        <begin position="69"/>
        <end position="302"/>
    </location>
</feature>
<dbReference type="UniPathway" id="UPA00378"/>
<dbReference type="OMA" id="WESAWHE"/>
<comment type="caution">
    <text evidence="12">The sequence shown here is derived from an EMBL/GenBank/DDBJ whole genome shotgun (WGS) entry which is preliminary data.</text>
</comment>
<dbReference type="EMBL" id="VRMN01000003">
    <property type="protein sequence ID" value="KAA8496168.1"/>
    <property type="molecule type" value="Genomic_DNA"/>
</dbReference>
<dbReference type="PANTHER" id="PTHR10050">
    <property type="entry name" value="DOLICHYL-PHOSPHATE-MANNOSE--PROTEIN MANNOSYLTRANSFERASE"/>
    <property type="match status" value="1"/>
</dbReference>
<keyword evidence="6 9" id="KW-0812">Transmembrane</keyword>
<keyword evidence="5 12" id="KW-0808">Transferase</keyword>
<keyword evidence="8 9" id="KW-0472">Membrane</keyword>
<keyword evidence="7 9" id="KW-1133">Transmembrane helix</keyword>
<reference evidence="13" key="1">
    <citation type="journal article" date="2019" name="Nat. Commun.">
        <title>Expansion of phycobilisome linker gene families in mesophilic red algae.</title>
        <authorList>
            <person name="Lee J."/>
            <person name="Kim D."/>
            <person name="Bhattacharya D."/>
            <person name="Yoon H.S."/>
        </authorList>
    </citation>
    <scope>NUCLEOTIDE SEQUENCE [LARGE SCALE GENOMIC DNA]</scope>
    <source>
        <strain evidence="13">CCMP 1328</strain>
    </source>
</reference>
<dbReference type="InterPro" id="IPR003342">
    <property type="entry name" value="ArnT-like_N"/>
</dbReference>
<gene>
    <name evidence="12" type="ORF">FVE85_2323</name>
</gene>
<dbReference type="Pfam" id="PF02366">
    <property type="entry name" value="PMT"/>
    <property type="match status" value="1"/>
</dbReference>
<comment type="subcellular location">
    <subcellularLocation>
        <location evidence="1">Endomembrane system</location>
        <topology evidence="1">Multi-pass membrane protein</topology>
    </subcellularLocation>
</comment>
<feature type="transmembrane region" description="Helical" evidence="9">
    <location>
        <begin position="283"/>
        <end position="305"/>
    </location>
</feature>
<evidence type="ECO:0000256" key="7">
    <source>
        <dbReference type="ARBA" id="ARBA00022989"/>
    </source>
</evidence>
<dbReference type="InterPro" id="IPR032421">
    <property type="entry name" value="PMT_4TMC"/>
</dbReference>
<keyword evidence="13" id="KW-1185">Reference proteome</keyword>
<feature type="transmembrane region" description="Helical" evidence="9">
    <location>
        <begin position="516"/>
        <end position="538"/>
    </location>
</feature>
<dbReference type="GO" id="GO:0012505">
    <property type="term" value="C:endomembrane system"/>
    <property type="evidence" value="ECO:0007669"/>
    <property type="project" value="UniProtKB-SubCell"/>
</dbReference>
<feature type="domain" description="Protein O-mannosyl-transferase C-terminal four TM" evidence="11">
    <location>
        <begin position="340"/>
        <end position="556"/>
    </location>
</feature>
<feature type="transmembrane region" description="Helical" evidence="9">
    <location>
        <begin position="237"/>
        <end position="254"/>
    </location>
</feature>
<feature type="transmembrane region" description="Helical" evidence="9">
    <location>
        <begin position="399"/>
        <end position="425"/>
    </location>
</feature>
<evidence type="ECO:0000256" key="9">
    <source>
        <dbReference type="SAM" id="Phobius"/>
    </source>
</evidence>
<dbReference type="GO" id="GO:0006493">
    <property type="term" value="P:protein O-linked glycosylation"/>
    <property type="evidence" value="ECO:0007669"/>
    <property type="project" value="InterPro"/>
</dbReference>
<evidence type="ECO:0000256" key="4">
    <source>
        <dbReference type="ARBA" id="ARBA00022676"/>
    </source>
</evidence>
<feature type="transmembrane region" description="Helical" evidence="9">
    <location>
        <begin position="459"/>
        <end position="478"/>
    </location>
</feature>
<dbReference type="GO" id="GO:0016020">
    <property type="term" value="C:membrane"/>
    <property type="evidence" value="ECO:0007669"/>
    <property type="project" value="InterPro"/>
</dbReference>
<protein>
    <submittedName>
        <fullName evidence="12">Dolichyl-phosphate-mannose--protein mannosyltransferase 1</fullName>
    </submittedName>
</protein>
<feature type="transmembrane region" description="Helical" evidence="9">
    <location>
        <begin position="490"/>
        <end position="509"/>
    </location>
</feature>
<evidence type="ECO:0000256" key="3">
    <source>
        <dbReference type="ARBA" id="ARBA00007222"/>
    </source>
</evidence>
<organism evidence="12 13">
    <name type="scientific">Porphyridium purpureum</name>
    <name type="common">Red alga</name>
    <name type="synonym">Porphyridium cruentum</name>
    <dbReference type="NCBI Taxonomy" id="35688"/>
    <lineage>
        <taxon>Eukaryota</taxon>
        <taxon>Rhodophyta</taxon>
        <taxon>Bangiophyceae</taxon>
        <taxon>Porphyridiales</taxon>
        <taxon>Porphyridiaceae</taxon>
        <taxon>Porphyridium</taxon>
    </lineage>
</organism>
<comment type="pathway">
    <text evidence="2">Protein modification; protein glycosylation.</text>
</comment>
<dbReference type="InterPro" id="IPR027005">
    <property type="entry name" value="PMT-like"/>
</dbReference>
<evidence type="ECO:0000313" key="13">
    <source>
        <dbReference type="Proteomes" id="UP000324585"/>
    </source>
</evidence>
<evidence type="ECO:0000259" key="10">
    <source>
        <dbReference type="Pfam" id="PF02366"/>
    </source>
</evidence>
<evidence type="ECO:0000313" key="12">
    <source>
        <dbReference type="EMBL" id="KAA8496168.1"/>
    </source>
</evidence>
<keyword evidence="4 12" id="KW-0328">Glycosyltransferase</keyword>
<evidence type="ECO:0000256" key="8">
    <source>
        <dbReference type="ARBA" id="ARBA00023136"/>
    </source>
</evidence>
<proteinExistence type="inferred from homology"/>
<name>A0A5J4YYG7_PORPP</name>
<dbReference type="OrthoDB" id="292747at2759"/>
<accession>A0A5J4YYG7</accession>
<comment type="similarity">
    <text evidence="3">Belongs to the glycosyltransferase 39 family.</text>
</comment>
<dbReference type="Proteomes" id="UP000324585">
    <property type="component" value="Unassembled WGS sequence"/>
</dbReference>
<evidence type="ECO:0000256" key="5">
    <source>
        <dbReference type="ARBA" id="ARBA00022679"/>
    </source>
</evidence>
<feature type="transmembrane region" description="Helical" evidence="9">
    <location>
        <begin position="208"/>
        <end position="225"/>
    </location>
</feature>
<evidence type="ECO:0000256" key="1">
    <source>
        <dbReference type="ARBA" id="ARBA00004127"/>
    </source>
</evidence>
<dbReference type="AlphaFoldDB" id="A0A5J4YYG7"/>
<sequence length="557" mass="62698">MGPPDVALDALDAGDAALYKKQDGVAVGAPHAARVLLDDGRDREFEPLRPGARHSVTHLARADYVIEALLFVMALGTRMFRIDSPMATVFDEVHFGRFVSQYDLREYFFDIHPPLAKLTLYFVAKLFGFSAVDRSVFKFQKIGAHFPPELKWFPLRTISAVFGALHAPLMYRCCRKLAIERLVCIMAAFMINFDMVNVIESRLILTDSQLLFYCGLALYFMLELWDTEPYSRARAKYVLLAGLACGGAISVKYTGLGTPGVTGLVCLFGLYFPVYGRITVLECVAIGAYGLFVFMLCFQIHFLLLPNGGDGDGFMPTWFRMSLVGDAAFKQGSVRPWFPRSVTHLAVEMVRASARIKNTHNWASMWYSWPLTQRGILYFVDGTRHTHLSASKIYLIGNLSVYACVVLALIVFGASQAAMLLLVLVRRLRKRPGSGNSINISSSSSSSSTGSNLLGSHRIYAAVGWFCTAGWLVNMVPYLDITRATFLYHYLPALWYGIMLAAWMLHVFVRSQKVRVPLVLVLMTIFVANFVYFAPWVYNMEILNTAHKQRQWFSRWN</sequence>
<evidence type="ECO:0000256" key="6">
    <source>
        <dbReference type="ARBA" id="ARBA00022692"/>
    </source>
</evidence>